<sequence>MSTSLAAAGVFLCGILKYMEESGMSDQRITPFIFDRVCNPAPSIPQLVLKDVDSVESVYSRNLHKLYDASLPHGYIVHRSQEGPDLEESHPLDLFVMEKYRQDWTPSGYGLGELVFSISLAPNEEVTLEIKTWETDKRIAEDERTLEDRQLTDVKSTASAGSEARNEESAKTHEYVDAKGSYSGFGVNVSVAGGWSEDLGNSQSKLAKQTEEQSKQATNERKGTSKVKIAVSRESGSESKTTRRIRNVNQAHTLNLNYYQILQEYQVKLVRYDVSLVILGAEPLLNETYLGNDSCQYTDPDAAEPLGRVPPLLPTISTHSWITLGQLIEKCRSSQWVQDFTKRHGKSPIRIIREMWAAPLWDAAMSQSDYNSGQYISDEERVEFRDTMLRYTRPSPGWIETDEAGALRWAYEILPEKDSPFLTYLYQFLPYSPQQLVGRAVAAGADPWTAKAALATRYANAIPVKYHGTMQWQGSPQMRKQLVEWNAYHRSEKRGISPADQLGDWLAAEAEIAQAFAPISLSSSDKVLARGVFYQKNLAELNQHINEVVSNIADQLRKWRPTAGPTGLPAECEVRDWKITLPTSSVYADASLGVCSGAEDYFEIQRQFDLELKQLEIEKLRLQVEKLALENKVLEQGGAPSSVVIKNPTDQTAINLGLTVGTPAEVDIQTNSP</sequence>
<keyword evidence="1" id="KW-0175">Coiled coil</keyword>
<accession>A0ABU8J3Z5</accession>
<dbReference type="Proteomes" id="UP001386437">
    <property type="component" value="Unassembled WGS sequence"/>
</dbReference>
<dbReference type="EMBL" id="JACFYJ010000112">
    <property type="protein sequence ID" value="MEI6002434.1"/>
    <property type="molecule type" value="Genomic_DNA"/>
</dbReference>
<name>A0ABU8J3Z5_9BURK</name>
<feature type="compositionally biased region" description="Basic and acidic residues" evidence="2">
    <location>
        <begin position="211"/>
        <end position="223"/>
    </location>
</feature>
<evidence type="ECO:0000256" key="2">
    <source>
        <dbReference type="SAM" id="MobiDB-lite"/>
    </source>
</evidence>
<comment type="caution">
    <text evidence="3">The sequence shown here is derived from an EMBL/GenBank/DDBJ whole genome shotgun (WGS) entry which is preliminary data.</text>
</comment>
<dbReference type="RefSeq" id="WP_336602062.1">
    <property type="nucleotide sequence ID" value="NZ_JACFYJ010000112.1"/>
</dbReference>
<reference evidence="3 4" key="1">
    <citation type="journal article" date="2022" name="Arch. Microbiol.">
        <title>Paraburkholderia bengalensis sp. nov. isolated from roots of Oryza sativa, IR64.</title>
        <authorList>
            <person name="Nag P."/>
            <person name="Mondal N."/>
            <person name="Sarkar J."/>
            <person name="Das S."/>
        </authorList>
    </citation>
    <scope>NUCLEOTIDE SEQUENCE [LARGE SCALE GENOMIC DNA]</scope>
    <source>
        <strain evidence="3 4">IR64_4_BI</strain>
    </source>
</reference>
<feature type="region of interest" description="Disordered" evidence="2">
    <location>
        <begin position="149"/>
        <end position="172"/>
    </location>
</feature>
<gene>
    <name evidence="3" type="ORF">H3V53_36540</name>
</gene>
<protein>
    <submittedName>
        <fullName evidence="3">Uncharacterized protein</fullName>
    </submittedName>
</protein>
<keyword evidence="4" id="KW-1185">Reference proteome</keyword>
<feature type="coiled-coil region" evidence="1">
    <location>
        <begin position="605"/>
        <end position="637"/>
    </location>
</feature>
<feature type="region of interest" description="Disordered" evidence="2">
    <location>
        <begin position="211"/>
        <end position="242"/>
    </location>
</feature>
<evidence type="ECO:0000313" key="3">
    <source>
        <dbReference type="EMBL" id="MEI6002434.1"/>
    </source>
</evidence>
<evidence type="ECO:0000256" key="1">
    <source>
        <dbReference type="SAM" id="Coils"/>
    </source>
</evidence>
<proteinExistence type="predicted"/>
<evidence type="ECO:0000313" key="4">
    <source>
        <dbReference type="Proteomes" id="UP001386437"/>
    </source>
</evidence>
<organism evidence="3 4">
    <name type="scientific">Paraburkholderia bengalensis</name>
    <dbReference type="NCBI Taxonomy" id="2747562"/>
    <lineage>
        <taxon>Bacteria</taxon>
        <taxon>Pseudomonadati</taxon>
        <taxon>Pseudomonadota</taxon>
        <taxon>Betaproteobacteria</taxon>
        <taxon>Burkholderiales</taxon>
        <taxon>Burkholderiaceae</taxon>
        <taxon>Paraburkholderia</taxon>
    </lineage>
</organism>